<sequence>MNFPTSTHKREWLFDPETLNQKYAAAQQQALEVLRAASDDTAAAADGAAPDAKKQRADCPVSVADEAALKLFYQVKLKAICEQLKMPSKVLHAALLFFKRFYVASSCLEHDPMRVMPTAIYLACKVEEAYRSAESLAKAIGIEAGPVLRFEVPLLQGLKFDLVLHSPYRALAGLFKELDELRSQQSPLLDPQLLAAPPEAVDKARGRARAAADSLLLTDAPLLHAPGVIAAAALRSAFRKLQLPCHQFLRHVAQRGMQQQMAASAVGGRSSSSSNGGNGSLDAAAAEQQLLASMAAVDDLAVRQGQIDEAALQQKATDVDRIIKLWKKGLQQQQRSDSKGGSVPPPAVGAAAAAGAMS</sequence>
<dbReference type="InterPro" id="IPR013763">
    <property type="entry name" value="Cyclin-like_dom"/>
</dbReference>
<evidence type="ECO:0000256" key="1">
    <source>
        <dbReference type="ARBA" id="ARBA00023127"/>
    </source>
</evidence>
<proteinExistence type="inferred from homology"/>
<evidence type="ECO:0000313" key="6">
    <source>
        <dbReference type="EMBL" id="SZX78917.1"/>
    </source>
</evidence>
<dbReference type="Pfam" id="PF00134">
    <property type="entry name" value="Cyclin_N"/>
    <property type="match status" value="1"/>
</dbReference>
<dbReference type="Gene3D" id="1.10.472.10">
    <property type="entry name" value="Cyclin-like"/>
    <property type="match status" value="2"/>
</dbReference>
<evidence type="ECO:0000256" key="2">
    <source>
        <dbReference type="RuleBase" id="RU000383"/>
    </source>
</evidence>
<dbReference type="SMART" id="SM00385">
    <property type="entry name" value="CYCLIN"/>
    <property type="match status" value="1"/>
</dbReference>
<keyword evidence="1 2" id="KW-0195">Cyclin</keyword>
<evidence type="ECO:0000313" key="7">
    <source>
        <dbReference type="Proteomes" id="UP000256970"/>
    </source>
</evidence>
<feature type="region of interest" description="Disordered" evidence="3">
    <location>
        <begin position="330"/>
        <end position="358"/>
    </location>
</feature>
<dbReference type="EMBL" id="FNXT01000218">
    <property type="protein sequence ID" value="SZX62339.1"/>
    <property type="molecule type" value="Genomic_DNA"/>
</dbReference>
<accession>A0A383VC47</accession>
<feature type="domain" description="Cyclin-like" evidence="4">
    <location>
        <begin position="75"/>
        <end position="156"/>
    </location>
</feature>
<reference evidence="5 7" key="1">
    <citation type="submission" date="2016-10" db="EMBL/GenBank/DDBJ databases">
        <authorList>
            <person name="Cai Z."/>
        </authorList>
    </citation>
    <scope>NUCLEOTIDE SEQUENCE [LARGE SCALE GENOMIC DNA]</scope>
</reference>
<gene>
    <name evidence="6" type="ORF">BQ4739_LOCUS19217</name>
    <name evidence="5" type="ORF">BQ4739_LOCUS2935</name>
</gene>
<dbReference type="PANTHER" id="PTHR10026">
    <property type="entry name" value="CYCLIN"/>
    <property type="match status" value="1"/>
</dbReference>
<dbReference type="Proteomes" id="UP000256970">
    <property type="component" value="Unassembled WGS sequence"/>
</dbReference>
<dbReference type="SUPFAM" id="SSF47954">
    <property type="entry name" value="Cyclin-like"/>
    <property type="match status" value="2"/>
</dbReference>
<dbReference type="Pfam" id="PF16899">
    <property type="entry name" value="Cyclin_C_2"/>
    <property type="match status" value="1"/>
</dbReference>
<name>A0A383VC47_TETOB</name>
<feature type="region of interest" description="Disordered" evidence="3">
    <location>
        <begin position="260"/>
        <end position="281"/>
    </location>
</feature>
<dbReference type="InterPro" id="IPR006671">
    <property type="entry name" value="Cyclin_N"/>
</dbReference>
<dbReference type="STRING" id="3088.A0A383VC47"/>
<dbReference type="GO" id="GO:0006357">
    <property type="term" value="P:regulation of transcription by RNA polymerase II"/>
    <property type="evidence" value="ECO:0007669"/>
    <property type="project" value="InterPro"/>
</dbReference>
<evidence type="ECO:0000313" key="5">
    <source>
        <dbReference type="EMBL" id="SZX62339.1"/>
    </source>
</evidence>
<dbReference type="InterPro" id="IPR043198">
    <property type="entry name" value="Cyclin/Ssn8"/>
</dbReference>
<evidence type="ECO:0000256" key="3">
    <source>
        <dbReference type="SAM" id="MobiDB-lite"/>
    </source>
</evidence>
<evidence type="ECO:0000259" key="4">
    <source>
        <dbReference type="SMART" id="SM00385"/>
    </source>
</evidence>
<dbReference type="GO" id="GO:0016538">
    <property type="term" value="F:cyclin-dependent protein serine/threonine kinase regulator activity"/>
    <property type="evidence" value="ECO:0007669"/>
    <property type="project" value="InterPro"/>
</dbReference>
<dbReference type="InterPro" id="IPR031658">
    <property type="entry name" value="Cyclin_C_2"/>
</dbReference>
<dbReference type="InterPro" id="IPR036915">
    <property type="entry name" value="Cyclin-like_sf"/>
</dbReference>
<feature type="compositionally biased region" description="Low complexity" evidence="3">
    <location>
        <begin position="348"/>
        <end position="358"/>
    </location>
</feature>
<dbReference type="AlphaFoldDB" id="A0A383VC47"/>
<comment type="similarity">
    <text evidence="2">Belongs to the cyclin family.</text>
</comment>
<protein>
    <recommendedName>
        <fullName evidence="4">Cyclin-like domain-containing protein</fullName>
    </recommendedName>
</protein>
<keyword evidence="7" id="KW-1185">Reference proteome</keyword>
<organism evidence="5 7">
    <name type="scientific">Tetradesmus obliquus</name>
    <name type="common">Green alga</name>
    <name type="synonym">Acutodesmus obliquus</name>
    <dbReference type="NCBI Taxonomy" id="3088"/>
    <lineage>
        <taxon>Eukaryota</taxon>
        <taxon>Viridiplantae</taxon>
        <taxon>Chlorophyta</taxon>
        <taxon>core chlorophytes</taxon>
        <taxon>Chlorophyceae</taxon>
        <taxon>CS clade</taxon>
        <taxon>Sphaeropleales</taxon>
        <taxon>Scenedesmaceae</taxon>
        <taxon>Tetradesmus</taxon>
    </lineage>
</organism>
<dbReference type="EMBL" id="FNXT01001347">
    <property type="protein sequence ID" value="SZX78917.1"/>
    <property type="molecule type" value="Genomic_DNA"/>
</dbReference>
<feature type="compositionally biased region" description="Low complexity" evidence="3">
    <location>
        <begin position="262"/>
        <end position="281"/>
    </location>
</feature>